<dbReference type="PROSITE" id="PS50102">
    <property type="entry name" value="RRM"/>
    <property type="match status" value="2"/>
</dbReference>
<protein>
    <recommendedName>
        <fullName evidence="4">RRM domain-containing protein</fullName>
    </recommendedName>
</protein>
<name>A0A9Q1Q9U2_9CARY</name>
<accession>A0A9Q1Q9U2</accession>
<dbReference type="InterPro" id="IPR000504">
    <property type="entry name" value="RRM_dom"/>
</dbReference>
<dbReference type="GO" id="GO:1901259">
    <property type="term" value="P:chloroplast rRNA processing"/>
    <property type="evidence" value="ECO:0007669"/>
    <property type="project" value="TreeGrafter"/>
</dbReference>
<dbReference type="Gene3D" id="3.30.70.330">
    <property type="match status" value="2"/>
</dbReference>
<dbReference type="PANTHER" id="PTHR48025">
    <property type="entry name" value="OS02G0815200 PROTEIN"/>
    <property type="match status" value="1"/>
</dbReference>
<dbReference type="InterPro" id="IPR012677">
    <property type="entry name" value="Nucleotide-bd_a/b_plait_sf"/>
</dbReference>
<reference evidence="5" key="1">
    <citation type="submission" date="2022-04" db="EMBL/GenBank/DDBJ databases">
        <title>Carnegiea gigantea Genome sequencing and assembly v2.</title>
        <authorList>
            <person name="Copetti D."/>
            <person name="Sanderson M.J."/>
            <person name="Burquez A."/>
            <person name="Wojciechowski M.F."/>
        </authorList>
    </citation>
    <scope>NUCLEOTIDE SEQUENCE</scope>
    <source>
        <strain evidence="5">SGP5-SGP5p</strain>
        <tissue evidence="5">Aerial part</tissue>
    </source>
</reference>
<feature type="domain" description="RRM" evidence="4">
    <location>
        <begin position="80"/>
        <end position="157"/>
    </location>
</feature>
<dbReference type="Pfam" id="PF00076">
    <property type="entry name" value="RRM_1"/>
    <property type="match status" value="2"/>
</dbReference>
<comment type="caution">
    <text evidence="5">The sequence shown here is derived from an EMBL/GenBank/DDBJ whole genome shotgun (WGS) entry which is preliminary data.</text>
</comment>
<evidence type="ECO:0000313" key="5">
    <source>
        <dbReference type="EMBL" id="KAJ8433799.1"/>
    </source>
</evidence>
<evidence type="ECO:0000256" key="1">
    <source>
        <dbReference type="ARBA" id="ARBA00022884"/>
    </source>
</evidence>
<keyword evidence="1 2" id="KW-0694">RNA-binding</keyword>
<feature type="compositionally biased region" description="Basic and acidic residues" evidence="3">
    <location>
        <begin position="277"/>
        <end position="288"/>
    </location>
</feature>
<feature type="domain" description="RRM" evidence="4">
    <location>
        <begin position="174"/>
        <end position="253"/>
    </location>
</feature>
<dbReference type="GO" id="GO:0009535">
    <property type="term" value="C:chloroplast thylakoid membrane"/>
    <property type="evidence" value="ECO:0007669"/>
    <property type="project" value="TreeGrafter"/>
</dbReference>
<dbReference type="InterPro" id="IPR050502">
    <property type="entry name" value="Euk_RNA-bind_prot"/>
</dbReference>
<organism evidence="5 6">
    <name type="scientific">Carnegiea gigantea</name>
    <dbReference type="NCBI Taxonomy" id="171969"/>
    <lineage>
        <taxon>Eukaryota</taxon>
        <taxon>Viridiplantae</taxon>
        <taxon>Streptophyta</taxon>
        <taxon>Embryophyta</taxon>
        <taxon>Tracheophyta</taxon>
        <taxon>Spermatophyta</taxon>
        <taxon>Magnoliopsida</taxon>
        <taxon>eudicotyledons</taxon>
        <taxon>Gunneridae</taxon>
        <taxon>Pentapetalae</taxon>
        <taxon>Caryophyllales</taxon>
        <taxon>Cactineae</taxon>
        <taxon>Cactaceae</taxon>
        <taxon>Cactoideae</taxon>
        <taxon>Echinocereeae</taxon>
        <taxon>Carnegiea</taxon>
    </lineage>
</organism>
<gene>
    <name evidence="5" type="ORF">Cgig2_025962</name>
</gene>
<dbReference type="AlphaFoldDB" id="A0A9Q1Q9U2"/>
<sequence>MAQLLRSLCFSSTTSFSLLEPPNLSPVPPICNLSISAHQFKPTTLSLRHAPRFRPISCSSSTLTPENPSVESNEEEFSSTRLVAENLPWTSTADDIRALFEKHGTVLDVELSMHNKIRNRGLAFVEMGSAEEAAQALAKLEAYEYEGRSLKLNYARLKKKKASRPVQPKPPVLFNLFVANLSFEARAKDLRELFQSSGCNVVSAEVIFHENPRRSAGYGFVSFKTKKEADEVLSTFQGKELMGRPIILARSRRFVKLESEINSQSEEGQDISTNSSRDSEQPKTVDGL</sequence>
<dbReference type="SMART" id="SM00360">
    <property type="entry name" value="RRM"/>
    <property type="match status" value="2"/>
</dbReference>
<evidence type="ECO:0000313" key="6">
    <source>
        <dbReference type="Proteomes" id="UP001153076"/>
    </source>
</evidence>
<evidence type="ECO:0000256" key="3">
    <source>
        <dbReference type="SAM" id="MobiDB-lite"/>
    </source>
</evidence>
<dbReference type="InterPro" id="IPR035979">
    <property type="entry name" value="RBD_domain_sf"/>
</dbReference>
<dbReference type="PANTHER" id="PTHR48025:SF17">
    <property type="entry name" value="28 KDA RIBONUCLEOPROTEIN, CHLOROPLASTIC"/>
    <property type="match status" value="1"/>
</dbReference>
<dbReference type="EMBL" id="JAKOGI010000517">
    <property type="protein sequence ID" value="KAJ8433799.1"/>
    <property type="molecule type" value="Genomic_DNA"/>
</dbReference>
<proteinExistence type="predicted"/>
<dbReference type="OrthoDB" id="272703at2759"/>
<dbReference type="GO" id="GO:0003729">
    <property type="term" value="F:mRNA binding"/>
    <property type="evidence" value="ECO:0007669"/>
    <property type="project" value="TreeGrafter"/>
</dbReference>
<dbReference type="SUPFAM" id="SSF54928">
    <property type="entry name" value="RNA-binding domain, RBD"/>
    <property type="match status" value="2"/>
</dbReference>
<evidence type="ECO:0000256" key="2">
    <source>
        <dbReference type="PROSITE-ProRule" id="PRU00176"/>
    </source>
</evidence>
<keyword evidence="6" id="KW-1185">Reference proteome</keyword>
<dbReference type="Proteomes" id="UP001153076">
    <property type="component" value="Unassembled WGS sequence"/>
</dbReference>
<evidence type="ECO:0000259" key="4">
    <source>
        <dbReference type="PROSITE" id="PS50102"/>
    </source>
</evidence>
<feature type="compositionally biased region" description="Polar residues" evidence="3">
    <location>
        <begin position="260"/>
        <end position="276"/>
    </location>
</feature>
<feature type="region of interest" description="Disordered" evidence="3">
    <location>
        <begin position="260"/>
        <end position="288"/>
    </location>
</feature>